<gene>
    <name evidence="3" type="ORF">LMG3415_05247</name>
</gene>
<comment type="caution">
    <text evidence="3">The sequence shown here is derived from an EMBL/GenBank/DDBJ whole genome shotgun (WGS) entry which is preliminary data.</text>
</comment>
<organism evidence="3 4">
    <name type="scientific">Achromobacter mucicolens</name>
    <dbReference type="NCBI Taxonomy" id="1389922"/>
    <lineage>
        <taxon>Bacteria</taxon>
        <taxon>Pseudomonadati</taxon>
        <taxon>Pseudomonadota</taxon>
        <taxon>Betaproteobacteria</taxon>
        <taxon>Burkholderiales</taxon>
        <taxon>Alcaligenaceae</taxon>
        <taxon>Achromobacter</taxon>
    </lineage>
</organism>
<protein>
    <recommendedName>
        <fullName evidence="5">Tripartite tricarboxylate transporter substrate binding protein</fullName>
    </recommendedName>
</protein>
<sequence length="324" mass="34572">MVSIKRMFASLSLAAVSALPGFAQAAQGWPERPVTVVIAYPAGGAADVVTRIVLNELAKSLKQPFIAESKPGANSNIAAEWVARAKPDGYTLLVTSPWFAINQYVETGRRWEPGSLTPVARFALTDNLLVVPASAPYDNLAGYVAAARSRANPPLQYGSPGAGSTQRMAAELFLSQAGINAESVQYKGAPPIIPDLVSGRVSMAVLASANVTALIQSGKLKGLATFGEKRGPNTPTIPTMAEQGYPKAVVTSWFGLHAPAGTPAEIIRRLSDSIREIVSRPEIQASLRTADAQAAFLNTQDFDKYIQREQELWKDVAENLKGKK</sequence>
<evidence type="ECO:0000313" key="4">
    <source>
        <dbReference type="Proteomes" id="UP000507140"/>
    </source>
</evidence>
<dbReference type="PANTHER" id="PTHR42928:SF5">
    <property type="entry name" value="BLR1237 PROTEIN"/>
    <property type="match status" value="1"/>
</dbReference>
<dbReference type="Pfam" id="PF03401">
    <property type="entry name" value="TctC"/>
    <property type="match status" value="1"/>
</dbReference>
<comment type="similarity">
    <text evidence="1">Belongs to the UPF0065 (bug) family.</text>
</comment>
<evidence type="ECO:0000313" key="3">
    <source>
        <dbReference type="EMBL" id="CAB3916119.1"/>
    </source>
</evidence>
<keyword evidence="2" id="KW-0732">Signal</keyword>
<keyword evidence="4" id="KW-1185">Reference proteome</keyword>
<accession>A0ABM8LL05</accession>
<dbReference type="PANTHER" id="PTHR42928">
    <property type="entry name" value="TRICARBOXYLATE-BINDING PROTEIN"/>
    <property type="match status" value="1"/>
</dbReference>
<dbReference type="CDD" id="cd07012">
    <property type="entry name" value="PBP2_Bug_TTT"/>
    <property type="match status" value="1"/>
</dbReference>
<evidence type="ECO:0000256" key="1">
    <source>
        <dbReference type="ARBA" id="ARBA00006987"/>
    </source>
</evidence>
<evidence type="ECO:0008006" key="5">
    <source>
        <dbReference type="Google" id="ProtNLM"/>
    </source>
</evidence>
<dbReference type="PIRSF" id="PIRSF017082">
    <property type="entry name" value="YflP"/>
    <property type="match status" value="1"/>
</dbReference>
<dbReference type="RefSeq" id="WP_104654221.1">
    <property type="nucleotide sequence ID" value="NZ_CADIKR010000008.1"/>
</dbReference>
<proteinExistence type="inferred from homology"/>
<feature type="signal peptide" evidence="2">
    <location>
        <begin position="1"/>
        <end position="25"/>
    </location>
</feature>
<dbReference type="EMBL" id="CADIKR010000008">
    <property type="protein sequence ID" value="CAB3916119.1"/>
    <property type="molecule type" value="Genomic_DNA"/>
</dbReference>
<dbReference type="SUPFAM" id="SSF53850">
    <property type="entry name" value="Periplasmic binding protein-like II"/>
    <property type="match status" value="1"/>
</dbReference>
<reference evidence="3 4" key="1">
    <citation type="submission" date="2020-04" db="EMBL/GenBank/DDBJ databases">
        <authorList>
            <person name="De Canck E."/>
        </authorList>
    </citation>
    <scope>NUCLEOTIDE SEQUENCE [LARGE SCALE GENOMIC DNA]</scope>
    <source>
        <strain evidence="3 4">LMG 3415</strain>
    </source>
</reference>
<name>A0ABM8LL05_9BURK</name>
<dbReference type="InterPro" id="IPR005064">
    <property type="entry name" value="BUG"/>
</dbReference>
<evidence type="ECO:0000256" key="2">
    <source>
        <dbReference type="SAM" id="SignalP"/>
    </source>
</evidence>
<feature type="chain" id="PRO_5046962282" description="Tripartite tricarboxylate transporter substrate binding protein" evidence="2">
    <location>
        <begin position="26"/>
        <end position="324"/>
    </location>
</feature>
<dbReference type="Proteomes" id="UP000507140">
    <property type="component" value="Unassembled WGS sequence"/>
</dbReference>
<dbReference type="Gene3D" id="3.40.190.150">
    <property type="entry name" value="Bordetella uptake gene, domain 1"/>
    <property type="match status" value="1"/>
</dbReference>
<dbReference type="Gene3D" id="3.40.190.10">
    <property type="entry name" value="Periplasmic binding protein-like II"/>
    <property type="match status" value="1"/>
</dbReference>
<dbReference type="InterPro" id="IPR042100">
    <property type="entry name" value="Bug_dom1"/>
</dbReference>